<dbReference type="Proteomes" id="UP000285173">
    <property type="component" value="Unassembled WGS sequence"/>
</dbReference>
<sequence length="103" mass="12328">MIVYRLFYRFLFKATKLVNFVIHKELKRQIARTGKIKFHPGGCGCQSGNYKMQNFEKGKSITTNADRTLKRSMRRNLYRCKLRRDVLIELLKKVGFIPEKQWK</sequence>
<dbReference type="RefSeq" id="WP_122203056.1">
    <property type="nucleotide sequence ID" value="NZ_JAQDNL010000002.1"/>
</dbReference>
<evidence type="ECO:0000313" key="3">
    <source>
        <dbReference type="Proteomes" id="UP000283732"/>
    </source>
</evidence>
<dbReference type="AlphaFoldDB" id="A0A3R6I7G1"/>
<evidence type="ECO:0000313" key="2">
    <source>
        <dbReference type="EMBL" id="RHH80359.1"/>
    </source>
</evidence>
<protein>
    <submittedName>
        <fullName evidence="2">Uncharacterized protein</fullName>
    </submittedName>
</protein>
<comment type="caution">
    <text evidence="2">The sequence shown here is derived from an EMBL/GenBank/DDBJ whole genome shotgun (WGS) entry which is preliminary data.</text>
</comment>
<evidence type="ECO:0000313" key="4">
    <source>
        <dbReference type="Proteomes" id="UP000285173"/>
    </source>
</evidence>
<dbReference type="EMBL" id="QSEF01000011">
    <property type="protein sequence ID" value="RGZ48395.1"/>
    <property type="molecule type" value="Genomic_DNA"/>
</dbReference>
<dbReference type="Proteomes" id="UP000283732">
    <property type="component" value="Unassembled WGS sequence"/>
</dbReference>
<gene>
    <name evidence="2" type="ORF">DW191_04485</name>
    <name evidence="1" type="ORF">DW986_09260</name>
</gene>
<accession>A0A3R6I7G1</accession>
<proteinExistence type="predicted"/>
<name>A0A3R6I7G1_9BACT</name>
<organism evidence="2 3">
    <name type="scientific">Parabacteroides merdae</name>
    <dbReference type="NCBI Taxonomy" id="46503"/>
    <lineage>
        <taxon>Bacteria</taxon>
        <taxon>Pseudomonadati</taxon>
        <taxon>Bacteroidota</taxon>
        <taxon>Bacteroidia</taxon>
        <taxon>Bacteroidales</taxon>
        <taxon>Tannerellaceae</taxon>
        <taxon>Parabacteroides</taxon>
    </lineage>
</organism>
<evidence type="ECO:0000313" key="1">
    <source>
        <dbReference type="EMBL" id="RGZ48395.1"/>
    </source>
</evidence>
<reference evidence="3 4" key="1">
    <citation type="submission" date="2018-08" db="EMBL/GenBank/DDBJ databases">
        <title>A genome reference for cultivated species of the human gut microbiota.</title>
        <authorList>
            <person name="Zou Y."/>
            <person name="Xue W."/>
            <person name="Luo G."/>
        </authorList>
    </citation>
    <scope>NUCLEOTIDE SEQUENCE [LARGE SCALE GENOMIC DNA]</scope>
    <source>
        <strain evidence="2 3">AM16-50</strain>
        <strain evidence="1 4">AM50-15</strain>
    </source>
</reference>
<dbReference type="EMBL" id="QRKC01000001">
    <property type="protein sequence ID" value="RHH80359.1"/>
    <property type="molecule type" value="Genomic_DNA"/>
</dbReference>